<gene>
    <name evidence="8" type="ORF">AYO20_09437</name>
</gene>
<dbReference type="GeneID" id="34592835"/>
<evidence type="ECO:0000256" key="1">
    <source>
        <dbReference type="ARBA" id="ARBA00010928"/>
    </source>
</evidence>
<protein>
    <recommendedName>
        <fullName evidence="3">D-xylose 1-dehydrogenase (NADP(+), D-xylono-1,5-lactone-forming)</fullName>
        <ecNumber evidence="3">1.1.1.179</ecNumber>
    </recommendedName>
    <alternativeName>
        <fullName evidence="4">D-xylose-NADP dehydrogenase</fullName>
    </alternativeName>
</protein>
<keyword evidence="9" id="KW-1185">Reference proteome</keyword>
<dbReference type="GO" id="GO:0016779">
    <property type="term" value="F:nucleotidyltransferase activity"/>
    <property type="evidence" value="ECO:0007669"/>
    <property type="project" value="UniProtKB-KW"/>
</dbReference>
<evidence type="ECO:0000256" key="3">
    <source>
        <dbReference type="ARBA" id="ARBA00038984"/>
    </source>
</evidence>
<evidence type="ECO:0000259" key="6">
    <source>
        <dbReference type="Pfam" id="PF01408"/>
    </source>
</evidence>
<dbReference type="Pfam" id="PF01408">
    <property type="entry name" value="GFO_IDH_MocA"/>
    <property type="match status" value="1"/>
</dbReference>
<dbReference type="GO" id="GO:0047837">
    <property type="term" value="F:D-xylose 1-dehydrogenase (NADP+) activity"/>
    <property type="evidence" value="ECO:0007669"/>
    <property type="project" value="UniProtKB-EC"/>
</dbReference>
<evidence type="ECO:0000313" key="8">
    <source>
        <dbReference type="EMBL" id="OAL28489.1"/>
    </source>
</evidence>
<keyword evidence="8" id="KW-0548">Nucleotidyltransferase</keyword>
<dbReference type="PANTHER" id="PTHR22604">
    <property type="entry name" value="OXIDOREDUCTASES"/>
    <property type="match status" value="1"/>
</dbReference>
<dbReference type="GO" id="GO:0000166">
    <property type="term" value="F:nucleotide binding"/>
    <property type="evidence" value="ECO:0007669"/>
    <property type="project" value="InterPro"/>
</dbReference>
<feature type="domain" description="GFO/IDH/MocA-like oxidoreductase" evidence="7">
    <location>
        <begin position="161"/>
        <end position="283"/>
    </location>
</feature>
<comment type="similarity">
    <text evidence="1">Belongs to the Gfo/Idh/MocA family.</text>
</comment>
<keyword evidence="2" id="KW-0560">Oxidoreductase</keyword>
<keyword evidence="8" id="KW-0808">Transferase</keyword>
<reference evidence="8 9" key="1">
    <citation type="submission" date="2016-03" db="EMBL/GenBank/DDBJ databases">
        <title>The draft genome sequence of Fonsecaea nubica causative agent of cutaneous subcutaneous infection in human host.</title>
        <authorList>
            <person name="Costa F."/>
            <person name="Sybren D.H."/>
            <person name="Raittz R.T."/>
            <person name="Weiss V.A."/>
            <person name="Leao A.C."/>
            <person name="Gomes R."/>
            <person name="De Souza E.M."/>
            <person name="Pedrosa F.O."/>
            <person name="Steffens M.B."/>
            <person name="Bombassaro A."/>
            <person name="Tadra-Sfeir M.Z."/>
            <person name="Moreno L.F."/>
            <person name="Najafzadeh M.J."/>
            <person name="Felipe M.S."/>
            <person name="Teixeira M."/>
            <person name="Sun J."/>
            <person name="Xi L."/>
            <person name="Castro M.A."/>
            <person name="Vicente V.A."/>
        </authorList>
    </citation>
    <scope>NUCLEOTIDE SEQUENCE [LARGE SCALE GENOMIC DNA]</scope>
    <source>
        <strain evidence="8 9">CBS 269.64</strain>
    </source>
</reference>
<proteinExistence type="inferred from homology"/>
<dbReference type="EMBL" id="LVCJ01000087">
    <property type="protein sequence ID" value="OAL28489.1"/>
    <property type="molecule type" value="Genomic_DNA"/>
</dbReference>
<dbReference type="EC" id="1.1.1.179" evidence="3"/>
<dbReference type="Gene3D" id="3.30.360.10">
    <property type="entry name" value="Dihydrodipicolinate Reductase, domain 2"/>
    <property type="match status" value="1"/>
</dbReference>
<dbReference type="OrthoDB" id="2129491at2759"/>
<accession>A0A178CES7</accession>
<comment type="catalytic activity">
    <reaction evidence="5">
        <text>D-xylose + NADP(+) = D-xylono-1,5-lactone + NADPH + H(+)</text>
        <dbReference type="Rhea" id="RHEA:22000"/>
        <dbReference type="ChEBI" id="CHEBI:15378"/>
        <dbReference type="ChEBI" id="CHEBI:15867"/>
        <dbReference type="ChEBI" id="CHEBI:53455"/>
        <dbReference type="ChEBI" id="CHEBI:57783"/>
        <dbReference type="ChEBI" id="CHEBI:58349"/>
        <dbReference type="EC" id="1.1.1.179"/>
    </reaction>
</comment>
<sequence length="367" mass="40086">MAPSAVSTSNSEPPLRWGILATGWISDKFVRDLLLARKSAKASHQLICVGSSSTEKAGAFVDKIWSEIGSSATKPTALGDYESVFSHPEVDIVYIGTPHALHRQNSLDAIAAGKHVLCEKPFTINEREAQEVFAAAKARGVFVMEGVWTRFLPIMASLRKMLYEEEVIGHVHRLFCDFGLFMPLSSLPADSRLKDPNLGAGALLDIGIYPLTLASMILGEFRVGDDHPPFEVVSSLAVESAIDYQDAVILKYLDTNRMAICTSSLLHKTSNDFCRIEGSEGHITLFGPAASVPTGLRVKTKSTDAEKVVEFDREGGMGLFYEADAIALDIKGGRKGNDTMPWAETLRMMRLLDGIRQAGGVRYPHDE</sequence>
<comment type="caution">
    <text evidence="8">The sequence shown here is derived from an EMBL/GenBank/DDBJ whole genome shotgun (WGS) entry which is preliminary data.</text>
</comment>
<dbReference type="Proteomes" id="UP000185904">
    <property type="component" value="Unassembled WGS sequence"/>
</dbReference>
<evidence type="ECO:0000256" key="2">
    <source>
        <dbReference type="ARBA" id="ARBA00023002"/>
    </source>
</evidence>
<feature type="domain" description="Gfo/Idh/MocA-like oxidoreductase N-terminal" evidence="6">
    <location>
        <begin position="16"/>
        <end position="146"/>
    </location>
</feature>
<dbReference type="InterPro" id="IPR050984">
    <property type="entry name" value="Gfo/Idh/MocA_domain"/>
</dbReference>
<evidence type="ECO:0000256" key="4">
    <source>
        <dbReference type="ARBA" id="ARBA00042988"/>
    </source>
</evidence>
<organism evidence="8 9">
    <name type="scientific">Fonsecaea nubica</name>
    <dbReference type="NCBI Taxonomy" id="856822"/>
    <lineage>
        <taxon>Eukaryota</taxon>
        <taxon>Fungi</taxon>
        <taxon>Dikarya</taxon>
        <taxon>Ascomycota</taxon>
        <taxon>Pezizomycotina</taxon>
        <taxon>Eurotiomycetes</taxon>
        <taxon>Chaetothyriomycetidae</taxon>
        <taxon>Chaetothyriales</taxon>
        <taxon>Herpotrichiellaceae</taxon>
        <taxon>Fonsecaea</taxon>
    </lineage>
</organism>
<dbReference type="InterPro" id="IPR000683">
    <property type="entry name" value="Gfo/Idh/MocA-like_OxRdtase_N"/>
</dbReference>
<evidence type="ECO:0000313" key="9">
    <source>
        <dbReference type="Proteomes" id="UP000185904"/>
    </source>
</evidence>
<dbReference type="InterPro" id="IPR036291">
    <property type="entry name" value="NAD(P)-bd_dom_sf"/>
</dbReference>
<evidence type="ECO:0000259" key="7">
    <source>
        <dbReference type="Pfam" id="PF22725"/>
    </source>
</evidence>
<dbReference type="AlphaFoldDB" id="A0A178CES7"/>
<dbReference type="SUPFAM" id="SSF51735">
    <property type="entry name" value="NAD(P)-binding Rossmann-fold domains"/>
    <property type="match status" value="1"/>
</dbReference>
<dbReference type="InterPro" id="IPR055170">
    <property type="entry name" value="GFO_IDH_MocA-like_dom"/>
</dbReference>
<evidence type="ECO:0000256" key="5">
    <source>
        <dbReference type="ARBA" id="ARBA00049233"/>
    </source>
</evidence>
<dbReference type="RefSeq" id="XP_022496316.1">
    <property type="nucleotide sequence ID" value="XM_022647707.1"/>
</dbReference>
<dbReference type="Gene3D" id="3.40.50.720">
    <property type="entry name" value="NAD(P)-binding Rossmann-like Domain"/>
    <property type="match status" value="1"/>
</dbReference>
<dbReference type="Pfam" id="PF22725">
    <property type="entry name" value="GFO_IDH_MocA_C3"/>
    <property type="match status" value="1"/>
</dbReference>
<dbReference type="PANTHER" id="PTHR22604:SF105">
    <property type="entry name" value="TRANS-1,2-DIHYDROBENZENE-1,2-DIOL DEHYDROGENASE"/>
    <property type="match status" value="1"/>
</dbReference>
<name>A0A178CES7_9EURO</name>
<dbReference type="SUPFAM" id="SSF55347">
    <property type="entry name" value="Glyceraldehyde-3-phosphate dehydrogenase-like, C-terminal domain"/>
    <property type="match status" value="1"/>
</dbReference>